<dbReference type="CDD" id="cd15482">
    <property type="entry name" value="Sialidase_non-viral"/>
    <property type="match status" value="1"/>
</dbReference>
<organism evidence="7 8">
    <name type="scientific">Adhaeribacter rhizoryzae</name>
    <dbReference type="NCBI Taxonomy" id="2607907"/>
    <lineage>
        <taxon>Bacteria</taxon>
        <taxon>Pseudomonadati</taxon>
        <taxon>Bacteroidota</taxon>
        <taxon>Cytophagia</taxon>
        <taxon>Cytophagales</taxon>
        <taxon>Hymenobacteraceae</taxon>
        <taxon>Adhaeribacter</taxon>
    </lineage>
</organism>
<dbReference type="Pfam" id="PF07676">
    <property type="entry name" value="PD40"/>
    <property type="match status" value="3"/>
</dbReference>
<dbReference type="PANTHER" id="PTHR30329">
    <property type="entry name" value="STATOR ELEMENT OF FLAGELLAR MOTOR COMPLEX"/>
    <property type="match status" value="1"/>
</dbReference>
<dbReference type="Proteomes" id="UP000323426">
    <property type="component" value="Unassembled WGS sequence"/>
</dbReference>
<dbReference type="CDD" id="cd07185">
    <property type="entry name" value="OmpA_C-like"/>
    <property type="match status" value="1"/>
</dbReference>
<dbReference type="Gene3D" id="3.30.1330.60">
    <property type="entry name" value="OmpA-like domain"/>
    <property type="match status" value="1"/>
</dbReference>
<dbReference type="PRINTS" id="PR01021">
    <property type="entry name" value="OMPADOMAIN"/>
</dbReference>
<comment type="caution">
    <text evidence="7">The sequence shown here is derived from an EMBL/GenBank/DDBJ whole genome shotgun (WGS) entry which is preliminary data.</text>
</comment>
<dbReference type="InterPro" id="IPR011042">
    <property type="entry name" value="6-blade_b-propeller_TolB-like"/>
</dbReference>
<dbReference type="EMBL" id="VWSF01000013">
    <property type="protein sequence ID" value="KAA5543562.1"/>
    <property type="molecule type" value="Genomic_DNA"/>
</dbReference>
<name>A0A5M6DB73_9BACT</name>
<accession>A0A5M6DB73</accession>
<evidence type="ECO:0000313" key="8">
    <source>
        <dbReference type="Proteomes" id="UP000323426"/>
    </source>
</evidence>
<dbReference type="InterPro" id="IPR050330">
    <property type="entry name" value="Bact_OuterMem_StrucFunc"/>
</dbReference>
<dbReference type="SUPFAM" id="SSF82171">
    <property type="entry name" value="DPP6 N-terminal domain-like"/>
    <property type="match status" value="1"/>
</dbReference>
<dbReference type="SUPFAM" id="SSF48452">
    <property type="entry name" value="TPR-like"/>
    <property type="match status" value="1"/>
</dbReference>
<keyword evidence="5" id="KW-0732">Signal</keyword>
<keyword evidence="3" id="KW-0998">Cell outer membrane</keyword>
<dbReference type="InterPro" id="IPR011990">
    <property type="entry name" value="TPR-like_helical_dom_sf"/>
</dbReference>
<evidence type="ECO:0000256" key="3">
    <source>
        <dbReference type="ARBA" id="ARBA00023237"/>
    </source>
</evidence>
<evidence type="ECO:0000259" key="6">
    <source>
        <dbReference type="PROSITE" id="PS51123"/>
    </source>
</evidence>
<dbReference type="PANTHER" id="PTHR30329:SF21">
    <property type="entry name" value="LIPOPROTEIN YIAD-RELATED"/>
    <property type="match status" value="1"/>
</dbReference>
<feature type="chain" id="PRO_5024285317" evidence="5">
    <location>
        <begin position="21"/>
        <end position="641"/>
    </location>
</feature>
<keyword evidence="8" id="KW-1185">Reference proteome</keyword>
<evidence type="ECO:0000256" key="5">
    <source>
        <dbReference type="SAM" id="SignalP"/>
    </source>
</evidence>
<dbReference type="InterPro" id="IPR036737">
    <property type="entry name" value="OmpA-like_sf"/>
</dbReference>
<dbReference type="Pfam" id="PF00691">
    <property type="entry name" value="OmpA"/>
    <property type="match status" value="1"/>
</dbReference>
<dbReference type="SUPFAM" id="SSF103088">
    <property type="entry name" value="OmpA-like"/>
    <property type="match status" value="1"/>
</dbReference>
<reference evidence="7 8" key="1">
    <citation type="submission" date="2019-09" db="EMBL/GenBank/DDBJ databases">
        <title>Genome sequence and assembly of Adhaeribacter sp.</title>
        <authorList>
            <person name="Chhetri G."/>
        </authorList>
    </citation>
    <scope>NUCLEOTIDE SEQUENCE [LARGE SCALE GENOMIC DNA]</scope>
    <source>
        <strain evidence="7 8">DK36</strain>
    </source>
</reference>
<dbReference type="Gene3D" id="2.120.10.30">
    <property type="entry name" value="TolB, C-terminal domain"/>
    <property type="match status" value="1"/>
</dbReference>
<evidence type="ECO:0000256" key="1">
    <source>
        <dbReference type="ARBA" id="ARBA00004442"/>
    </source>
</evidence>
<dbReference type="InterPro" id="IPR006664">
    <property type="entry name" value="OMP_bac"/>
</dbReference>
<dbReference type="InterPro" id="IPR006665">
    <property type="entry name" value="OmpA-like"/>
</dbReference>
<proteinExistence type="predicted"/>
<evidence type="ECO:0000313" key="7">
    <source>
        <dbReference type="EMBL" id="KAA5543562.1"/>
    </source>
</evidence>
<dbReference type="AlphaFoldDB" id="A0A5M6DB73"/>
<dbReference type="PROSITE" id="PS51123">
    <property type="entry name" value="OMPA_2"/>
    <property type="match status" value="1"/>
</dbReference>
<feature type="signal peptide" evidence="5">
    <location>
        <begin position="1"/>
        <end position="20"/>
    </location>
</feature>
<comment type="subcellular location">
    <subcellularLocation>
        <location evidence="1">Cell outer membrane</location>
    </subcellularLocation>
</comment>
<dbReference type="Gene3D" id="2.60.40.1120">
    <property type="entry name" value="Carboxypeptidase-like, regulatory domain"/>
    <property type="match status" value="1"/>
</dbReference>
<dbReference type="Gene3D" id="1.25.40.10">
    <property type="entry name" value="Tetratricopeptide repeat domain"/>
    <property type="match status" value="1"/>
</dbReference>
<keyword evidence="2 4" id="KW-0472">Membrane</keyword>
<dbReference type="GO" id="GO:0009279">
    <property type="term" value="C:cell outer membrane"/>
    <property type="evidence" value="ECO:0007669"/>
    <property type="project" value="UniProtKB-SubCell"/>
</dbReference>
<feature type="domain" description="OmpA-like" evidence="6">
    <location>
        <begin position="527"/>
        <end position="641"/>
    </location>
</feature>
<dbReference type="InterPro" id="IPR011659">
    <property type="entry name" value="WD40"/>
</dbReference>
<protein>
    <submittedName>
        <fullName evidence="7">OmpA family protein</fullName>
    </submittedName>
</protein>
<gene>
    <name evidence="7" type="ORF">F0145_16475</name>
</gene>
<evidence type="ECO:0000256" key="2">
    <source>
        <dbReference type="ARBA" id="ARBA00023136"/>
    </source>
</evidence>
<evidence type="ECO:0000256" key="4">
    <source>
        <dbReference type="PROSITE-ProRule" id="PRU00473"/>
    </source>
</evidence>
<sequence>MGKSGILLFFFLLFSGLAFGQQKQLSTSSKKAAELYNKADEYVRARNFPKAIETLNDAKKKDTAFGEAYLKLAGMYKVLGDRKQSYENYKSGLRLIAFTPALMQEYYAFADLSLSLGQYGLAKTNFEKFLQASAKSTKAANYAQAQLKNIAFAETAMRNPVSFAPQRLTAPFNTFALQYFPALTANQQHILFTARMGNKPENDENLFVSARREEGWTEPVSISPNINTRYNEGTGSISGDGKTLVFASCDRPDSFGNCDLYISYRTGEKWSKPVNLGETVNGKGWDSQPCLSADGRTMYFSSIRAGGQGREDIWVTTLQEDDTWSKPENLGPNVNTTGNENSPFIHSSGSTLYFASDGQVGLGGTDIFKVTTDATGKWLQPENLGYPLNTYENENSIFITTDNKTGYYSRQQTNQQGPNTIELYQFEVPAAWKSREESTFAQGRVFDAKTKKPLGATVQLYDVSADKLVQQVKSDAVSGDYTTVLTEGKQYALYVSAPKYLLKSLSFDYLTRKDFNPVTLDVYLEPITSGAAIVLNNLFFPTGKFNLESKSKTELNKLIQFLSLNKQVKIEISGHTDDVGEQAANVTLSKKRAQSVLEYLNQHGIARDRIVAAGYGESKPVTKNDSEENRQLNRRIELKII</sequence>